<dbReference type="GO" id="GO:0022857">
    <property type="term" value="F:transmembrane transporter activity"/>
    <property type="evidence" value="ECO:0000318"/>
    <property type="project" value="GO_Central"/>
</dbReference>
<dbReference type="PANTHER" id="PTHR43776:SF7">
    <property type="entry name" value="D,D-DIPEPTIDE TRANSPORT ATP-BINDING PROTEIN DDPF-RELATED"/>
    <property type="match status" value="1"/>
</dbReference>
<dbReference type="SUPFAM" id="SSF52540">
    <property type="entry name" value="P-loop containing nucleoside triphosphate hydrolases"/>
    <property type="match status" value="1"/>
</dbReference>
<dbReference type="AlphaFoldDB" id="Q8TKF1"/>
<dbReference type="InterPro" id="IPR050319">
    <property type="entry name" value="ABC_transp_ATP-bind"/>
</dbReference>
<keyword evidence="2" id="KW-0813">Transport</keyword>
<dbReference type="HOGENOM" id="CLU_000604_1_23_2"/>
<dbReference type="EnsemblBacteria" id="AAM06823">
    <property type="protein sequence ID" value="AAM06823"/>
    <property type="gene ID" value="MA_3456"/>
</dbReference>
<dbReference type="GO" id="GO:0005886">
    <property type="term" value="C:plasma membrane"/>
    <property type="evidence" value="ECO:0000318"/>
    <property type="project" value="GO_Central"/>
</dbReference>
<dbReference type="InterPro" id="IPR003593">
    <property type="entry name" value="AAA+_ATPase"/>
</dbReference>
<dbReference type="EMBL" id="AE010299">
    <property type="protein sequence ID" value="AAM06823.1"/>
    <property type="molecule type" value="Genomic_DNA"/>
</dbReference>
<dbReference type="InterPro" id="IPR003439">
    <property type="entry name" value="ABC_transporter-like_ATP-bd"/>
</dbReference>
<keyword evidence="7" id="KW-1185">Reference proteome</keyword>
<evidence type="ECO:0000313" key="7">
    <source>
        <dbReference type="Proteomes" id="UP000002487"/>
    </source>
</evidence>
<dbReference type="PANTHER" id="PTHR43776">
    <property type="entry name" value="TRANSPORT ATP-BINDING PROTEIN"/>
    <property type="match status" value="1"/>
</dbReference>
<name>Q8TKF1_METAC</name>
<dbReference type="PROSITE" id="PS00211">
    <property type="entry name" value="ABC_TRANSPORTER_1"/>
    <property type="match status" value="1"/>
</dbReference>
<dbReference type="Gene3D" id="3.40.50.300">
    <property type="entry name" value="P-loop containing nucleotide triphosphate hydrolases"/>
    <property type="match status" value="1"/>
</dbReference>
<reference evidence="6 7" key="1">
    <citation type="journal article" date="2002" name="Genome Res.">
        <title>The genome of Methanosarcina acetivorans reveals extensive metabolic and physiological diversity.</title>
        <authorList>
            <person name="Galagan J.E."/>
            <person name="Nusbaum C."/>
            <person name="Roy A."/>
            <person name="Endrizzi M.G."/>
            <person name="Macdonald P."/>
            <person name="FitzHugh W."/>
            <person name="Calvo S."/>
            <person name="Engels R."/>
            <person name="Smirnov S."/>
            <person name="Atnoor D."/>
            <person name="Brown A."/>
            <person name="Allen N."/>
            <person name="Naylor J."/>
            <person name="Stange-Thomann N."/>
            <person name="DeArellano K."/>
            <person name="Johnson R."/>
            <person name="Linton L."/>
            <person name="McEwan P."/>
            <person name="McKernan K."/>
            <person name="Talamas J."/>
            <person name="Tirrell A."/>
            <person name="Ye W."/>
            <person name="Zimmer A."/>
            <person name="Barber R.D."/>
            <person name="Cann I."/>
            <person name="Graham D.E."/>
            <person name="Grahame D.A."/>
            <person name="Guss A."/>
            <person name="Hedderich R."/>
            <person name="Ingram-Smith C."/>
            <person name="Kuettner C.H."/>
            <person name="Krzycki J.A."/>
            <person name="Leigh J.A."/>
            <person name="Li W."/>
            <person name="Liu J."/>
            <person name="Mukhopadhyay B."/>
            <person name="Reeve J.N."/>
            <person name="Smith K."/>
            <person name="Springer T.A."/>
            <person name="Umayam L.A."/>
            <person name="White O."/>
            <person name="White R.H."/>
            <person name="de Macario E.C."/>
            <person name="Ferry J.G."/>
            <person name="Jarrell K.F."/>
            <person name="Jing H."/>
            <person name="Macario A.J.L."/>
            <person name="Paulsen I."/>
            <person name="Pritchett M."/>
            <person name="Sowers K.R."/>
            <person name="Swanson R.V."/>
            <person name="Zinder S.H."/>
            <person name="Lander E."/>
            <person name="Metcalf W.W."/>
            <person name="Birren B."/>
        </authorList>
    </citation>
    <scope>NUCLEOTIDE SEQUENCE [LARGE SCALE GENOMIC DNA]</scope>
    <source>
        <strain evidence="7">ATCC 35395 / DSM 2834 / JCM 12185 / C2A</strain>
    </source>
</reference>
<comment type="similarity">
    <text evidence="1">Belongs to the ABC transporter superfamily.</text>
</comment>
<sequence>MVMEVLVETQNIRKSYEKQNLFIKKREQVSAVNGVSLKIQKGCSIGLVGESGSGKSTLGRMTAGLETPTEGDVLFRGRPISNISLRKMRPLRRNIQMIFQNSSSVFDTSYTVGESIAEVIKNSEQVSKTECLEKIETILEQVGLDALYAQRNPKELSGGQRQRVNIARALVLHPEFVVCDEPVSSLDYSLRKQILTLLNDLRNKFGLTYLFITHDLNCVPYVCDMMAIMYAGKIMEQIDLKKKSMQDALHPYTNLLLSCIPAKMPSERKKCTMESIIDTTVIPDSRHCCRFFPRCPYCTERCINEEPLLKEVASGHFVACHIV</sequence>
<dbReference type="Pfam" id="PF00005">
    <property type="entry name" value="ABC_tran"/>
    <property type="match status" value="1"/>
</dbReference>
<dbReference type="STRING" id="188937.MA_3456"/>
<feature type="domain" description="ABC transporter" evidence="5">
    <location>
        <begin position="7"/>
        <end position="256"/>
    </location>
</feature>
<organism evidence="6 7">
    <name type="scientific">Methanosarcina acetivorans (strain ATCC 35395 / DSM 2834 / JCM 12185 / C2A)</name>
    <dbReference type="NCBI Taxonomy" id="188937"/>
    <lineage>
        <taxon>Archaea</taxon>
        <taxon>Methanobacteriati</taxon>
        <taxon>Methanobacteriota</taxon>
        <taxon>Stenosarchaea group</taxon>
        <taxon>Methanomicrobia</taxon>
        <taxon>Methanosarcinales</taxon>
        <taxon>Methanosarcinaceae</taxon>
        <taxon>Methanosarcina</taxon>
    </lineage>
</organism>
<dbReference type="Pfam" id="PF08352">
    <property type="entry name" value="oligo_HPY"/>
    <property type="match status" value="1"/>
</dbReference>
<dbReference type="Proteomes" id="UP000002487">
    <property type="component" value="Chromosome"/>
</dbReference>
<evidence type="ECO:0000256" key="1">
    <source>
        <dbReference type="ARBA" id="ARBA00005417"/>
    </source>
</evidence>
<dbReference type="KEGG" id="mac:MA_3456"/>
<gene>
    <name evidence="6" type="primary">nikE</name>
    <name evidence="6" type="ordered locus">MA_3456</name>
</gene>
<dbReference type="InterPro" id="IPR027417">
    <property type="entry name" value="P-loop_NTPase"/>
</dbReference>
<evidence type="ECO:0000313" key="6">
    <source>
        <dbReference type="EMBL" id="AAM06823.1"/>
    </source>
</evidence>
<accession>Q8TKF1</accession>
<dbReference type="CDD" id="cd03257">
    <property type="entry name" value="ABC_NikE_OppD_transporters"/>
    <property type="match status" value="1"/>
</dbReference>
<evidence type="ECO:0000259" key="5">
    <source>
        <dbReference type="PROSITE" id="PS50893"/>
    </source>
</evidence>
<dbReference type="InParanoid" id="Q8TKF1"/>
<proteinExistence type="inferred from homology"/>
<evidence type="ECO:0000256" key="2">
    <source>
        <dbReference type="ARBA" id="ARBA00022448"/>
    </source>
</evidence>
<protein>
    <submittedName>
        <fullName evidence="6">Nickel ABC transporter, ATP-binding protein</fullName>
    </submittedName>
</protein>
<keyword evidence="3" id="KW-0547">Nucleotide-binding</keyword>
<dbReference type="NCBIfam" id="TIGR01727">
    <property type="entry name" value="oligo_HPY"/>
    <property type="match status" value="1"/>
</dbReference>
<dbReference type="PhylomeDB" id="Q8TKF1"/>
<dbReference type="InterPro" id="IPR013563">
    <property type="entry name" value="Oligopep_ABC_C"/>
</dbReference>
<evidence type="ECO:0000256" key="4">
    <source>
        <dbReference type="ARBA" id="ARBA00022840"/>
    </source>
</evidence>
<dbReference type="GO" id="GO:0016887">
    <property type="term" value="F:ATP hydrolysis activity"/>
    <property type="evidence" value="ECO:0007669"/>
    <property type="project" value="InterPro"/>
</dbReference>
<dbReference type="PROSITE" id="PS50893">
    <property type="entry name" value="ABC_TRANSPORTER_2"/>
    <property type="match status" value="1"/>
</dbReference>
<dbReference type="SMART" id="SM00382">
    <property type="entry name" value="AAA"/>
    <property type="match status" value="1"/>
</dbReference>
<evidence type="ECO:0000256" key="3">
    <source>
        <dbReference type="ARBA" id="ARBA00022741"/>
    </source>
</evidence>
<keyword evidence="4 6" id="KW-0067">ATP-binding</keyword>
<dbReference type="GO" id="GO:0015833">
    <property type="term" value="P:peptide transport"/>
    <property type="evidence" value="ECO:0007669"/>
    <property type="project" value="InterPro"/>
</dbReference>
<dbReference type="InterPro" id="IPR017871">
    <property type="entry name" value="ABC_transporter-like_CS"/>
</dbReference>
<dbReference type="GO" id="GO:0005524">
    <property type="term" value="F:ATP binding"/>
    <property type="evidence" value="ECO:0007669"/>
    <property type="project" value="UniProtKB-KW"/>
</dbReference>